<dbReference type="Proteomes" id="UP001230005">
    <property type="component" value="Unassembled WGS sequence"/>
</dbReference>
<reference evidence="1 3" key="1">
    <citation type="submission" date="2023-07" db="EMBL/GenBank/DDBJ databases">
        <title>Genomic Encyclopedia of Type Strains, Phase IV (KMG-IV): sequencing the most valuable type-strain genomes for metagenomic binning, comparative biology and taxonomic classification.</title>
        <authorList>
            <person name="Goeker M."/>
        </authorList>
    </citation>
    <scope>NUCLEOTIDE SEQUENCE [LARGE SCALE GENOMIC DNA]</scope>
    <source>
        <strain evidence="1 3">DSM 9768</strain>
    </source>
</reference>
<dbReference type="EMBL" id="JAUSUG010000021">
    <property type="protein sequence ID" value="MDQ0256903.1"/>
    <property type="molecule type" value="Genomic_DNA"/>
</dbReference>
<gene>
    <name evidence="1" type="ORF">J2S74_003710</name>
    <name evidence="2" type="ORF">J2S74_004348</name>
</gene>
<evidence type="ECO:0000313" key="2">
    <source>
        <dbReference type="EMBL" id="MDQ0256903.1"/>
    </source>
</evidence>
<dbReference type="EMBL" id="JAUSUG010000016">
    <property type="protein sequence ID" value="MDQ0256290.1"/>
    <property type="molecule type" value="Genomic_DNA"/>
</dbReference>
<organism evidence="1 3">
    <name type="scientific">Evansella vedderi</name>
    <dbReference type="NCBI Taxonomy" id="38282"/>
    <lineage>
        <taxon>Bacteria</taxon>
        <taxon>Bacillati</taxon>
        <taxon>Bacillota</taxon>
        <taxon>Bacilli</taxon>
        <taxon>Bacillales</taxon>
        <taxon>Bacillaceae</taxon>
        <taxon>Evansella</taxon>
    </lineage>
</organism>
<accession>A0ABT9ZYG5</accession>
<name>A0ABT9ZYG5_9BACI</name>
<comment type="caution">
    <text evidence="1">The sequence shown here is derived from an EMBL/GenBank/DDBJ whole genome shotgun (WGS) entry which is preliminary data.</text>
</comment>
<keyword evidence="3" id="KW-1185">Reference proteome</keyword>
<evidence type="ECO:0000313" key="3">
    <source>
        <dbReference type="Proteomes" id="UP001230005"/>
    </source>
</evidence>
<proteinExistence type="predicted"/>
<evidence type="ECO:0000313" key="1">
    <source>
        <dbReference type="EMBL" id="MDQ0256290.1"/>
    </source>
</evidence>
<sequence>MDKNTLFSSFGKWVSPLNIEKLSELVMEHNQ</sequence>
<feature type="non-terminal residue" evidence="1">
    <location>
        <position position="31"/>
    </location>
</feature>
<protein>
    <submittedName>
        <fullName evidence="1">Uncharacterized protein</fullName>
    </submittedName>
</protein>